<dbReference type="Gene3D" id="3.40.50.1240">
    <property type="entry name" value="Phosphoglycerate mutase-like"/>
    <property type="match status" value="1"/>
</dbReference>
<dbReference type="OrthoDB" id="496981at2759"/>
<dbReference type="InterPro" id="IPR013078">
    <property type="entry name" value="His_Pase_superF_clade-1"/>
</dbReference>
<evidence type="ECO:0008006" key="3">
    <source>
        <dbReference type="Google" id="ProtNLM"/>
    </source>
</evidence>
<dbReference type="Proteomes" id="UP000254866">
    <property type="component" value="Unassembled WGS sequence"/>
</dbReference>
<reference evidence="1 2" key="1">
    <citation type="journal article" date="2018" name="IMA Fungus">
        <title>IMA Genome-F 9: Draft genome sequence of Annulohypoxylon stygium, Aspergillus mulundensis, Berkeleyomyces basicola (syn. Thielaviopsis basicola), Ceratocystis smalleyi, two Cercospora beticola strains, Coleophoma cylindrospora, Fusarium fracticaudum, Phialophora cf. hyalina, and Morchella septimelata.</title>
        <authorList>
            <person name="Wingfield B.D."/>
            <person name="Bills G.F."/>
            <person name="Dong Y."/>
            <person name="Huang W."/>
            <person name="Nel W.J."/>
            <person name="Swalarsk-Parry B.S."/>
            <person name="Vaghefi N."/>
            <person name="Wilken P.M."/>
            <person name="An Z."/>
            <person name="de Beer Z.W."/>
            <person name="De Vos L."/>
            <person name="Chen L."/>
            <person name="Duong T.A."/>
            <person name="Gao Y."/>
            <person name="Hammerbacher A."/>
            <person name="Kikkert J.R."/>
            <person name="Li Y."/>
            <person name="Li H."/>
            <person name="Li K."/>
            <person name="Li Q."/>
            <person name="Liu X."/>
            <person name="Ma X."/>
            <person name="Naidoo K."/>
            <person name="Pethybridge S.J."/>
            <person name="Sun J."/>
            <person name="Steenkamp E.T."/>
            <person name="van der Nest M.A."/>
            <person name="van Wyk S."/>
            <person name="Wingfield M.J."/>
            <person name="Xiong C."/>
            <person name="Yue Q."/>
            <person name="Zhang X."/>
        </authorList>
    </citation>
    <scope>NUCLEOTIDE SEQUENCE [LARGE SCALE GENOMIC DNA]</scope>
    <source>
        <strain evidence="1 2">BP 5553</strain>
    </source>
</reference>
<keyword evidence="2" id="KW-1185">Reference proteome</keyword>
<dbReference type="Pfam" id="PF00300">
    <property type="entry name" value="His_Phos_1"/>
    <property type="match status" value="1"/>
</dbReference>
<evidence type="ECO:0000313" key="2">
    <source>
        <dbReference type="Proteomes" id="UP000254866"/>
    </source>
</evidence>
<protein>
    <recommendedName>
        <fullName evidence="3">Phosphoglycerate mutase-like protein</fullName>
    </recommendedName>
</protein>
<comment type="caution">
    <text evidence="1">The sequence shown here is derived from an EMBL/GenBank/DDBJ whole genome shotgun (WGS) entry which is preliminary data.</text>
</comment>
<dbReference type="RefSeq" id="XP_031867548.1">
    <property type="nucleotide sequence ID" value="XM_032016317.1"/>
</dbReference>
<gene>
    <name evidence="1" type="ORF">BP5553_07694</name>
</gene>
<proteinExistence type="predicted"/>
<sequence>MGPKIDLVVVSPMRRSLQTAQRGLGWLMDRGVPVVLRPEWQENSAKPCGTGTDIQAMKEEWPQFDWATVDPEYPNKTGLYRSSRTALTQRGICARKWLRSRPEKVIAVVSHAAFLRIGVSGKRYGNADFRIFDFADGDDQVGGRLVEWELTKKNGGGLGKSPHGSCLIGSGSYPEEYERDIIQLFNESPI</sequence>
<evidence type="ECO:0000313" key="1">
    <source>
        <dbReference type="EMBL" id="RDL34566.1"/>
    </source>
</evidence>
<dbReference type="AlphaFoldDB" id="A0A370TH93"/>
<dbReference type="SUPFAM" id="SSF53254">
    <property type="entry name" value="Phosphoglycerate mutase-like"/>
    <property type="match status" value="1"/>
</dbReference>
<name>A0A370TH93_9HELO</name>
<dbReference type="EMBL" id="NPIC01000007">
    <property type="protein sequence ID" value="RDL34566.1"/>
    <property type="molecule type" value="Genomic_DNA"/>
</dbReference>
<dbReference type="GeneID" id="43600543"/>
<accession>A0A370TH93</accession>
<dbReference type="InterPro" id="IPR029033">
    <property type="entry name" value="His_PPase_superfam"/>
</dbReference>
<organism evidence="1 2">
    <name type="scientific">Venustampulla echinocandica</name>
    <dbReference type="NCBI Taxonomy" id="2656787"/>
    <lineage>
        <taxon>Eukaryota</taxon>
        <taxon>Fungi</taxon>
        <taxon>Dikarya</taxon>
        <taxon>Ascomycota</taxon>
        <taxon>Pezizomycotina</taxon>
        <taxon>Leotiomycetes</taxon>
        <taxon>Helotiales</taxon>
        <taxon>Pleuroascaceae</taxon>
        <taxon>Venustampulla</taxon>
    </lineage>
</organism>